<evidence type="ECO:0000313" key="4">
    <source>
        <dbReference type="Proteomes" id="UP000007148"/>
    </source>
</evidence>
<dbReference type="Proteomes" id="UP000007148">
    <property type="component" value="Unassembled WGS sequence"/>
</dbReference>
<dbReference type="STRING" id="1109443.G4T9Z0"/>
<name>G4T9Z0_SERID</name>
<organism evidence="3 4">
    <name type="scientific">Serendipita indica (strain DSM 11827)</name>
    <name type="common">Root endophyte fungus</name>
    <name type="synonym">Piriformospora indica</name>
    <dbReference type="NCBI Taxonomy" id="1109443"/>
    <lineage>
        <taxon>Eukaryota</taxon>
        <taxon>Fungi</taxon>
        <taxon>Dikarya</taxon>
        <taxon>Basidiomycota</taxon>
        <taxon>Agaricomycotina</taxon>
        <taxon>Agaricomycetes</taxon>
        <taxon>Sebacinales</taxon>
        <taxon>Serendipitaceae</taxon>
        <taxon>Serendipita</taxon>
    </lineage>
</organism>
<keyword evidence="4" id="KW-1185">Reference proteome</keyword>
<feature type="transmembrane region" description="Helical" evidence="2">
    <location>
        <begin position="327"/>
        <end position="350"/>
    </location>
</feature>
<keyword evidence="2" id="KW-1133">Transmembrane helix</keyword>
<dbReference type="AlphaFoldDB" id="G4T9Z0"/>
<evidence type="ECO:0000313" key="3">
    <source>
        <dbReference type="EMBL" id="CCA68114.1"/>
    </source>
</evidence>
<accession>G4T9Z0</accession>
<evidence type="ECO:0000256" key="1">
    <source>
        <dbReference type="SAM" id="MobiDB-lite"/>
    </source>
</evidence>
<dbReference type="HOGENOM" id="CLU_051236_0_0_1"/>
<dbReference type="OrthoDB" id="3365917at2759"/>
<evidence type="ECO:0000256" key="2">
    <source>
        <dbReference type="SAM" id="Phobius"/>
    </source>
</evidence>
<proteinExistence type="predicted"/>
<comment type="caution">
    <text evidence="3">The sequence shown here is derived from an EMBL/GenBank/DDBJ whole genome shotgun (WGS) entry which is preliminary data.</text>
</comment>
<keyword evidence="2" id="KW-0472">Membrane</keyword>
<protein>
    <submittedName>
        <fullName evidence="3">Uncharacterized protein</fullName>
    </submittedName>
</protein>
<sequence length="379" mass="41373">MVLRRRKDYIESSGAHPLPFNFTIPLNRGAADTPLNATSQIIIPHVSLVATPFTDGGGEIRTISTGKFQGRKAGGGARIHIYGSARYGSGYGVYNKKEWGWTYSVETGLNVSGRDLFFGYPPFHWGDSYSGGKEYSEIPNEDMPGMALIDDPYRAYPGPQYPNQYGYLMAKKGDQSWITVADAATINILWDVLLLPEDKGGCGVDRDRSRRGSPASGIKFTLGGSEDDGVRFLSISISMLQAPIEIYPWNVIQYYRASSVFLANSTYDNKFAHVASLNNTDYWAASPLNTTGVDLDFLKCLNTTIAAALPMVDPTLVVRSRLSPGQIAGVAIGSIIGGILLIGLAVWLFIRHRRARPKKGKGIPEIPSSQNSVHELMNA</sequence>
<keyword evidence="2" id="KW-0812">Transmembrane</keyword>
<gene>
    <name evidence="3" type="ORF">PIIN_01982</name>
</gene>
<dbReference type="EMBL" id="CAFZ01000026">
    <property type="protein sequence ID" value="CCA68114.1"/>
    <property type="molecule type" value="Genomic_DNA"/>
</dbReference>
<reference evidence="3 4" key="1">
    <citation type="journal article" date="2011" name="PLoS Pathog.">
        <title>Endophytic Life Strategies Decoded by Genome and Transcriptome Analyses of the Mutualistic Root Symbiont Piriformospora indica.</title>
        <authorList>
            <person name="Zuccaro A."/>
            <person name="Lahrmann U."/>
            <person name="Guldener U."/>
            <person name="Langen G."/>
            <person name="Pfiffi S."/>
            <person name="Biedenkopf D."/>
            <person name="Wong P."/>
            <person name="Samans B."/>
            <person name="Grimm C."/>
            <person name="Basiewicz M."/>
            <person name="Murat C."/>
            <person name="Martin F."/>
            <person name="Kogel K.H."/>
        </authorList>
    </citation>
    <scope>NUCLEOTIDE SEQUENCE [LARGE SCALE GENOMIC DNA]</scope>
    <source>
        <strain evidence="3 4">DSM 11827</strain>
    </source>
</reference>
<dbReference type="InParanoid" id="G4T9Z0"/>
<feature type="region of interest" description="Disordered" evidence="1">
    <location>
        <begin position="358"/>
        <end position="379"/>
    </location>
</feature>